<dbReference type="EMBL" id="BMJB01000001">
    <property type="protein sequence ID" value="GGA61305.1"/>
    <property type="molecule type" value="Genomic_DNA"/>
</dbReference>
<dbReference type="AlphaFoldDB" id="A0A916RM12"/>
<dbReference type="InterPro" id="IPR000045">
    <property type="entry name" value="Prepilin_IV_endopep_pep"/>
</dbReference>
<feature type="transmembrane region" description="Helical" evidence="2">
    <location>
        <begin position="54"/>
        <end position="73"/>
    </location>
</feature>
<dbReference type="GO" id="GO:0005886">
    <property type="term" value="C:plasma membrane"/>
    <property type="evidence" value="ECO:0007669"/>
    <property type="project" value="TreeGrafter"/>
</dbReference>
<keyword evidence="2" id="KW-0812">Transmembrane</keyword>
<dbReference type="PANTHER" id="PTHR30487:SF0">
    <property type="entry name" value="PREPILIN LEADER PEPTIDASE_N-METHYLTRANSFERASE-RELATED"/>
    <property type="match status" value="1"/>
</dbReference>
<proteinExistence type="inferred from homology"/>
<comment type="caution">
    <text evidence="4">The sequence shown here is derived from an EMBL/GenBank/DDBJ whole genome shotgun (WGS) entry which is preliminary data.</text>
</comment>
<reference evidence="4" key="2">
    <citation type="submission" date="2020-09" db="EMBL/GenBank/DDBJ databases">
        <authorList>
            <person name="Sun Q."/>
            <person name="Zhou Y."/>
        </authorList>
    </citation>
    <scope>NUCLEOTIDE SEQUENCE</scope>
    <source>
        <strain evidence="4">CGMCC 1.15447</strain>
    </source>
</reference>
<keyword evidence="5" id="KW-1185">Reference proteome</keyword>
<evidence type="ECO:0000259" key="3">
    <source>
        <dbReference type="Pfam" id="PF01478"/>
    </source>
</evidence>
<organism evidence="4 5">
    <name type="scientific">Edaphobacter acidisoli</name>
    <dbReference type="NCBI Taxonomy" id="2040573"/>
    <lineage>
        <taxon>Bacteria</taxon>
        <taxon>Pseudomonadati</taxon>
        <taxon>Acidobacteriota</taxon>
        <taxon>Terriglobia</taxon>
        <taxon>Terriglobales</taxon>
        <taxon>Acidobacteriaceae</taxon>
        <taxon>Edaphobacter</taxon>
    </lineage>
</organism>
<reference evidence="4" key="1">
    <citation type="journal article" date="2014" name="Int. J. Syst. Evol. Microbiol.">
        <title>Complete genome sequence of Corynebacterium casei LMG S-19264T (=DSM 44701T), isolated from a smear-ripened cheese.</title>
        <authorList>
            <consortium name="US DOE Joint Genome Institute (JGI-PGF)"/>
            <person name="Walter F."/>
            <person name="Albersmeier A."/>
            <person name="Kalinowski J."/>
            <person name="Ruckert C."/>
        </authorList>
    </citation>
    <scope>NUCLEOTIDE SEQUENCE</scope>
    <source>
        <strain evidence="4">CGMCC 1.15447</strain>
    </source>
</reference>
<feature type="transmembrane region" description="Helical" evidence="2">
    <location>
        <begin position="29"/>
        <end position="48"/>
    </location>
</feature>
<dbReference type="GO" id="GO:0004190">
    <property type="term" value="F:aspartic-type endopeptidase activity"/>
    <property type="evidence" value="ECO:0007669"/>
    <property type="project" value="InterPro"/>
</dbReference>
<dbReference type="RefSeq" id="WP_188758255.1">
    <property type="nucleotide sequence ID" value="NZ_BMJB01000001.1"/>
</dbReference>
<protein>
    <recommendedName>
        <fullName evidence="3">Prepilin type IV endopeptidase peptidase domain-containing protein</fullName>
    </recommendedName>
</protein>
<dbReference type="Gene3D" id="1.20.120.1220">
    <property type="match status" value="1"/>
</dbReference>
<dbReference type="InterPro" id="IPR050882">
    <property type="entry name" value="Prepilin_peptidase/N-MTase"/>
</dbReference>
<dbReference type="PANTHER" id="PTHR30487">
    <property type="entry name" value="TYPE 4 PREPILIN-LIKE PROTEINS LEADER PEPTIDE-PROCESSING ENZYME"/>
    <property type="match status" value="1"/>
</dbReference>
<dbReference type="Proteomes" id="UP000648801">
    <property type="component" value="Unassembled WGS sequence"/>
</dbReference>
<keyword evidence="2" id="KW-0472">Membrane</keyword>
<dbReference type="Pfam" id="PF01478">
    <property type="entry name" value="Peptidase_A24"/>
    <property type="match status" value="1"/>
</dbReference>
<evidence type="ECO:0000313" key="5">
    <source>
        <dbReference type="Proteomes" id="UP000648801"/>
    </source>
</evidence>
<feature type="transmembrane region" description="Helical" evidence="2">
    <location>
        <begin position="6"/>
        <end position="22"/>
    </location>
</feature>
<keyword evidence="2" id="KW-1133">Transmembrane helix</keyword>
<dbReference type="GO" id="GO:0006465">
    <property type="term" value="P:signal peptide processing"/>
    <property type="evidence" value="ECO:0007669"/>
    <property type="project" value="TreeGrafter"/>
</dbReference>
<name>A0A916RM12_9BACT</name>
<feature type="transmembrane region" description="Helical" evidence="2">
    <location>
        <begin position="94"/>
        <end position="119"/>
    </location>
</feature>
<sequence>MHSIAWWPTFAVLAIATVTDLHSRRIPNWLVLPFLVAGIGVSTWMHGWHGLGHSLAGVATGAALFGILFVMGGMGMGDVKLCAAIGAWIGPQQLLLALVLTGIVGGIMAIGWAVAGGFIGELFQGTSDFIFGAAKRGLRPDPAINLNNPQKRKMPYAPAIAIGTLISFFSH</sequence>
<gene>
    <name evidence="4" type="ORF">GCM10011507_10980</name>
</gene>
<evidence type="ECO:0000313" key="4">
    <source>
        <dbReference type="EMBL" id="GGA61305.1"/>
    </source>
</evidence>
<evidence type="ECO:0000256" key="1">
    <source>
        <dbReference type="ARBA" id="ARBA00005801"/>
    </source>
</evidence>
<accession>A0A916RM12</accession>
<comment type="similarity">
    <text evidence="1">Belongs to the peptidase A24 family.</text>
</comment>
<feature type="domain" description="Prepilin type IV endopeptidase peptidase" evidence="3">
    <location>
        <begin position="10"/>
        <end position="110"/>
    </location>
</feature>
<evidence type="ECO:0000256" key="2">
    <source>
        <dbReference type="SAM" id="Phobius"/>
    </source>
</evidence>